<dbReference type="Proteomes" id="UP000222542">
    <property type="component" value="Unassembled WGS sequence"/>
</dbReference>
<dbReference type="Pfam" id="PF21473">
    <property type="entry name" value="OB_Ssb-like"/>
    <property type="match status" value="1"/>
</dbReference>
<protein>
    <recommendedName>
        <fullName evidence="1">Single-stranded DNA binding protein Ssb-like OB fold domain-containing protein</fullName>
    </recommendedName>
</protein>
<evidence type="ECO:0000313" key="2">
    <source>
        <dbReference type="EMBL" id="PHT65365.1"/>
    </source>
</evidence>
<dbReference type="InterPro" id="IPR012340">
    <property type="entry name" value="NA-bd_OB-fold"/>
</dbReference>
<dbReference type="InterPro" id="IPR048970">
    <property type="entry name" value="OB_Ssb-like"/>
</dbReference>
<comment type="caution">
    <text evidence="2">The sequence shown here is derived from an EMBL/GenBank/DDBJ whole genome shotgun (WGS) entry which is preliminary data.</text>
</comment>
<gene>
    <name evidence="2" type="ORF">T459_29790</name>
</gene>
<reference evidence="2 3" key="1">
    <citation type="journal article" date="2014" name="Nat. Genet.">
        <title>Genome sequence of the hot pepper provides insights into the evolution of pungency in Capsicum species.</title>
        <authorList>
            <person name="Kim S."/>
            <person name="Park M."/>
            <person name="Yeom S.I."/>
            <person name="Kim Y.M."/>
            <person name="Lee J.M."/>
            <person name="Lee H.A."/>
            <person name="Seo E."/>
            <person name="Choi J."/>
            <person name="Cheong K."/>
            <person name="Kim K.T."/>
            <person name="Jung K."/>
            <person name="Lee G.W."/>
            <person name="Oh S.K."/>
            <person name="Bae C."/>
            <person name="Kim S.B."/>
            <person name="Lee H.Y."/>
            <person name="Kim S.Y."/>
            <person name="Kim M.S."/>
            <person name="Kang B.C."/>
            <person name="Jo Y.D."/>
            <person name="Yang H.B."/>
            <person name="Jeong H.J."/>
            <person name="Kang W.H."/>
            <person name="Kwon J.K."/>
            <person name="Shin C."/>
            <person name="Lim J.Y."/>
            <person name="Park J.H."/>
            <person name="Huh J.H."/>
            <person name="Kim J.S."/>
            <person name="Kim B.D."/>
            <person name="Cohen O."/>
            <person name="Paran I."/>
            <person name="Suh M.C."/>
            <person name="Lee S.B."/>
            <person name="Kim Y.K."/>
            <person name="Shin Y."/>
            <person name="Noh S.J."/>
            <person name="Park J."/>
            <person name="Seo Y.S."/>
            <person name="Kwon S.Y."/>
            <person name="Kim H.A."/>
            <person name="Park J.M."/>
            <person name="Kim H.J."/>
            <person name="Choi S.B."/>
            <person name="Bosland P.W."/>
            <person name="Reeves G."/>
            <person name="Jo S.H."/>
            <person name="Lee B.W."/>
            <person name="Cho H.T."/>
            <person name="Choi H.S."/>
            <person name="Lee M.S."/>
            <person name="Yu Y."/>
            <person name="Do Choi Y."/>
            <person name="Park B.S."/>
            <person name="van Deynze A."/>
            <person name="Ashrafi H."/>
            <person name="Hill T."/>
            <person name="Kim W.T."/>
            <person name="Pai H.S."/>
            <person name="Ahn H.K."/>
            <person name="Yeam I."/>
            <person name="Giovannoni J.J."/>
            <person name="Rose J.K."/>
            <person name="Sorensen I."/>
            <person name="Lee S.J."/>
            <person name="Kim R.W."/>
            <person name="Choi I.Y."/>
            <person name="Choi B.S."/>
            <person name="Lim J.S."/>
            <person name="Lee Y.H."/>
            <person name="Choi D."/>
        </authorList>
    </citation>
    <scope>NUCLEOTIDE SEQUENCE [LARGE SCALE GENOMIC DNA]</scope>
    <source>
        <strain evidence="3">cv. CM334</strain>
    </source>
</reference>
<accession>A0A2G2Y6H3</accession>
<dbReference type="AlphaFoldDB" id="A0A2G2Y6H3"/>
<name>A0A2G2Y6H3_CAPAN</name>
<reference evidence="2 3" key="2">
    <citation type="journal article" date="2017" name="Genome Biol.">
        <title>New reference genome sequences of hot pepper reveal the massive evolution of plant disease-resistance genes by retroduplication.</title>
        <authorList>
            <person name="Kim S."/>
            <person name="Park J."/>
            <person name="Yeom S.I."/>
            <person name="Kim Y.M."/>
            <person name="Seo E."/>
            <person name="Kim K.T."/>
            <person name="Kim M.S."/>
            <person name="Lee J.M."/>
            <person name="Cheong K."/>
            <person name="Shin H.S."/>
            <person name="Kim S.B."/>
            <person name="Han K."/>
            <person name="Lee J."/>
            <person name="Park M."/>
            <person name="Lee H.A."/>
            <person name="Lee H.Y."/>
            <person name="Lee Y."/>
            <person name="Oh S."/>
            <person name="Lee J.H."/>
            <person name="Choi E."/>
            <person name="Choi E."/>
            <person name="Lee S.E."/>
            <person name="Jeon J."/>
            <person name="Kim H."/>
            <person name="Choi G."/>
            <person name="Song H."/>
            <person name="Lee J."/>
            <person name="Lee S.C."/>
            <person name="Kwon J.K."/>
            <person name="Lee H.Y."/>
            <person name="Koo N."/>
            <person name="Hong Y."/>
            <person name="Kim R.W."/>
            <person name="Kang W.H."/>
            <person name="Huh J.H."/>
            <person name="Kang B.C."/>
            <person name="Yang T.J."/>
            <person name="Lee Y.H."/>
            <person name="Bennetzen J.L."/>
            <person name="Choi D."/>
        </authorList>
    </citation>
    <scope>NUCLEOTIDE SEQUENCE [LARGE SCALE GENOMIC DNA]</scope>
    <source>
        <strain evidence="3">cv. CM334</strain>
    </source>
</reference>
<evidence type="ECO:0000313" key="3">
    <source>
        <dbReference type="Proteomes" id="UP000222542"/>
    </source>
</evidence>
<evidence type="ECO:0000259" key="1">
    <source>
        <dbReference type="Pfam" id="PF21473"/>
    </source>
</evidence>
<dbReference type="Gene3D" id="2.40.50.140">
    <property type="entry name" value="Nucleic acid-binding proteins"/>
    <property type="match status" value="1"/>
</dbReference>
<proteinExistence type="predicted"/>
<keyword evidence="3" id="KW-1185">Reference proteome</keyword>
<sequence>MINTKMVVRGNQIDMSLAECLVGDETGMTNFTARNNQGIQFDFSFFFFCNSFGINPPFNISIKGLTISWSYLNLVTLES</sequence>
<organism evidence="2 3">
    <name type="scientific">Capsicum annuum</name>
    <name type="common">Capsicum pepper</name>
    <dbReference type="NCBI Taxonomy" id="4072"/>
    <lineage>
        <taxon>Eukaryota</taxon>
        <taxon>Viridiplantae</taxon>
        <taxon>Streptophyta</taxon>
        <taxon>Embryophyta</taxon>
        <taxon>Tracheophyta</taxon>
        <taxon>Spermatophyta</taxon>
        <taxon>Magnoliopsida</taxon>
        <taxon>eudicotyledons</taxon>
        <taxon>Gunneridae</taxon>
        <taxon>Pentapetalae</taxon>
        <taxon>asterids</taxon>
        <taxon>lamiids</taxon>
        <taxon>Solanales</taxon>
        <taxon>Solanaceae</taxon>
        <taxon>Solanoideae</taxon>
        <taxon>Capsiceae</taxon>
        <taxon>Capsicum</taxon>
    </lineage>
</organism>
<feature type="domain" description="Single-stranded DNA binding protein Ssb-like OB fold" evidence="1">
    <location>
        <begin position="10"/>
        <end position="37"/>
    </location>
</feature>
<dbReference type="EMBL" id="AYRZ02000012">
    <property type="protein sequence ID" value="PHT65365.1"/>
    <property type="molecule type" value="Genomic_DNA"/>
</dbReference>
<dbReference type="Gramene" id="PHT65365">
    <property type="protein sequence ID" value="PHT65365"/>
    <property type="gene ID" value="T459_29790"/>
</dbReference>